<proteinExistence type="predicted"/>
<evidence type="ECO:0000259" key="2">
    <source>
        <dbReference type="Pfam" id="PF25302"/>
    </source>
</evidence>
<name>A0A6I0NXA3_BACT4</name>
<dbReference type="NCBIfam" id="NF047619">
    <property type="entry name" value="NADase_discoid"/>
    <property type="match status" value="1"/>
</dbReference>
<dbReference type="InterPro" id="IPR057561">
    <property type="entry name" value="NADase_transloc"/>
</dbReference>
<dbReference type="Pfam" id="PF25302">
    <property type="entry name" value="NADase_transloc"/>
    <property type="match status" value="1"/>
</dbReference>
<protein>
    <recommendedName>
        <fullName evidence="2">NAD glycohydrolase translocation F5/8 type C domain-containing protein</fullName>
    </recommendedName>
</protein>
<comment type="caution">
    <text evidence="3">The sequence shown here is derived from an EMBL/GenBank/DDBJ whole genome shotgun (WGS) entry which is preliminary data.</text>
</comment>
<dbReference type="EMBL" id="WCSY01000051">
    <property type="protein sequence ID" value="KAB4304344.1"/>
    <property type="molecule type" value="Genomic_DNA"/>
</dbReference>
<feature type="transmembrane region" description="Helical" evidence="1">
    <location>
        <begin position="66"/>
        <end position="87"/>
    </location>
</feature>
<keyword evidence="1" id="KW-0812">Transmembrane</keyword>
<keyword evidence="1" id="KW-0472">Membrane</keyword>
<keyword evidence="1" id="KW-1133">Transmembrane helix</keyword>
<dbReference type="Proteomes" id="UP000440614">
    <property type="component" value="Unassembled WGS sequence"/>
</dbReference>
<dbReference type="RefSeq" id="WP_310505274.1">
    <property type="nucleotide sequence ID" value="NZ_JANUSI010000001.1"/>
</dbReference>
<feature type="domain" description="NAD glycohydrolase translocation F5/8 type C" evidence="2">
    <location>
        <begin position="137"/>
        <end position="268"/>
    </location>
</feature>
<dbReference type="SUPFAM" id="SSF49785">
    <property type="entry name" value="Galactose-binding domain-like"/>
    <property type="match status" value="1"/>
</dbReference>
<accession>A0A6I0NXA3</accession>
<evidence type="ECO:0000313" key="3">
    <source>
        <dbReference type="EMBL" id="KAB4304344.1"/>
    </source>
</evidence>
<gene>
    <name evidence="3" type="ORF">GAO51_28535</name>
</gene>
<dbReference type="AlphaFoldDB" id="A0A6I0NXA3"/>
<dbReference type="InterPro" id="IPR008979">
    <property type="entry name" value="Galactose-bd-like_sf"/>
</dbReference>
<sequence length="274" mass="30905">MSLIKCQNCGNLISDKASVCPKCNTSAKNNNTQGVLKTKSEVEPTPLPITHKQVNYNNKTSTKRSYIVISFILSLAIIGYFLFYFLYKGNNEINKDTSSIKIENDNTIKEEVANTVNTETICPEPRCGGREVTNVVAVASHTLESQGSNTYQAANMLDDNYNTAWATHFTGENITLAFLMNSNNLYKMSISNGYGKTSELFEKNSRAKDIRIYINGKFICDEELSDLWIPHYITFDKEYNNVTEVKIVISSVYKGSKYNDLCISEVSFFEKENN</sequence>
<reference evidence="3 4" key="1">
    <citation type="journal article" date="2019" name="Nat. Med.">
        <title>A library of human gut bacterial isolates paired with longitudinal multiomics data enables mechanistic microbiome research.</title>
        <authorList>
            <person name="Poyet M."/>
            <person name="Groussin M."/>
            <person name="Gibbons S.M."/>
            <person name="Avila-Pacheco J."/>
            <person name="Jiang X."/>
            <person name="Kearney S.M."/>
            <person name="Perrotta A.R."/>
            <person name="Berdy B."/>
            <person name="Zhao S."/>
            <person name="Lieberman T.D."/>
            <person name="Swanson P.K."/>
            <person name="Smith M."/>
            <person name="Roesemann S."/>
            <person name="Alexander J.E."/>
            <person name="Rich S.A."/>
            <person name="Livny J."/>
            <person name="Vlamakis H."/>
            <person name="Clish C."/>
            <person name="Bullock K."/>
            <person name="Deik A."/>
            <person name="Scott J."/>
            <person name="Pierce K.A."/>
            <person name="Xavier R.J."/>
            <person name="Alm E.J."/>
        </authorList>
    </citation>
    <scope>NUCLEOTIDE SEQUENCE [LARGE SCALE GENOMIC DNA]</scope>
    <source>
        <strain evidence="3 4">BIOML-A188</strain>
    </source>
</reference>
<organism evidence="3 4">
    <name type="scientific">Bacteroides thetaiotaomicron</name>
    <dbReference type="NCBI Taxonomy" id="818"/>
    <lineage>
        <taxon>Bacteria</taxon>
        <taxon>Pseudomonadati</taxon>
        <taxon>Bacteroidota</taxon>
        <taxon>Bacteroidia</taxon>
        <taxon>Bacteroidales</taxon>
        <taxon>Bacteroidaceae</taxon>
        <taxon>Bacteroides</taxon>
    </lineage>
</organism>
<evidence type="ECO:0000256" key="1">
    <source>
        <dbReference type="SAM" id="Phobius"/>
    </source>
</evidence>
<evidence type="ECO:0000313" key="4">
    <source>
        <dbReference type="Proteomes" id="UP000440614"/>
    </source>
</evidence>